<evidence type="ECO:0000313" key="6">
    <source>
        <dbReference type="Proteomes" id="UP000772181"/>
    </source>
</evidence>
<dbReference type="PROSITE" id="PS50890">
    <property type="entry name" value="PUA"/>
    <property type="match status" value="1"/>
</dbReference>
<gene>
    <name evidence="5" type="ORF">HY730_09190</name>
</gene>
<evidence type="ECO:0000256" key="1">
    <source>
        <dbReference type="ARBA" id="ARBA00022448"/>
    </source>
</evidence>
<dbReference type="AlphaFoldDB" id="A0A933GPL6"/>
<dbReference type="EMBL" id="JACQWF010000401">
    <property type="protein sequence ID" value="MBI4596529.1"/>
    <property type="molecule type" value="Genomic_DNA"/>
</dbReference>
<keyword evidence="3 5" id="KW-0067">ATP-binding</keyword>
<dbReference type="PANTHER" id="PTHR45772">
    <property type="entry name" value="CONSERVED COMPONENT OF ABC TRANSPORTER FOR NATURAL AMINO ACIDS-RELATED"/>
    <property type="match status" value="1"/>
</dbReference>
<dbReference type="Proteomes" id="UP000772181">
    <property type="component" value="Unassembled WGS sequence"/>
</dbReference>
<dbReference type="InterPro" id="IPR003439">
    <property type="entry name" value="ABC_transporter-like_ATP-bd"/>
</dbReference>
<keyword evidence="2" id="KW-0547">Nucleotide-binding</keyword>
<dbReference type="InterPro" id="IPR017871">
    <property type="entry name" value="ABC_transporter-like_CS"/>
</dbReference>
<dbReference type="InterPro" id="IPR003593">
    <property type="entry name" value="AAA+_ATPase"/>
</dbReference>
<dbReference type="InterPro" id="IPR027417">
    <property type="entry name" value="P-loop_NTPase"/>
</dbReference>
<dbReference type="Pfam" id="PF00005">
    <property type="entry name" value="ABC_tran"/>
    <property type="match status" value="1"/>
</dbReference>
<name>A0A933GPL6_UNCTE</name>
<dbReference type="Pfam" id="PF12399">
    <property type="entry name" value="BCA_ABC_TP_C"/>
    <property type="match status" value="1"/>
</dbReference>
<dbReference type="CDD" id="cd03219">
    <property type="entry name" value="ABC_Mj1267_LivG_branched"/>
    <property type="match status" value="1"/>
</dbReference>
<dbReference type="PROSITE" id="PS00211">
    <property type="entry name" value="ABC_TRANSPORTER_1"/>
    <property type="match status" value="1"/>
</dbReference>
<comment type="caution">
    <text evidence="5">The sequence shown here is derived from an EMBL/GenBank/DDBJ whole genome shotgun (WGS) entry which is preliminary data.</text>
</comment>
<dbReference type="SUPFAM" id="SSF52540">
    <property type="entry name" value="P-loop containing nucleoside triphosphate hydrolases"/>
    <property type="match status" value="1"/>
</dbReference>
<dbReference type="GO" id="GO:0016887">
    <property type="term" value="F:ATP hydrolysis activity"/>
    <property type="evidence" value="ECO:0007669"/>
    <property type="project" value="InterPro"/>
</dbReference>
<dbReference type="Gene3D" id="3.40.50.300">
    <property type="entry name" value="P-loop containing nucleotide triphosphate hydrolases"/>
    <property type="match status" value="1"/>
</dbReference>
<proteinExistence type="predicted"/>
<evidence type="ECO:0000313" key="5">
    <source>
        <dbReference type="EMBL" id="MBI4596529.1"/>
    </source>
</evidence>
<sequence length="247" mass="28057">MPLLETKKLVKNFFKLCALNRLDFQVEKGEIVAIIGPNGSGKTTFFNCITHIYGPSGGQVLFKGQNITGSKTEKISRLGIGRTFQLIQLFLEMTVLQNMLLAVQEHRGNILSRLFQRDERAEQKRALEILEFLNIAHLKDELASNLSYGQQKLLDFGMVLMPSPELILLDEPTSGVEVEMRQKIMDYVHKLNQQGQTFVVIEHNMDVVMNLCERIIVLDYGEKIAEGTPAEIQNNQRVIEAYFGVEE</sequence>
<reference evidence="5" key="1">
    <citation type="submission" date="2020-07" db="EMBL/GenBank/DDBJ databases">
        <title>Huge and variable diversity of episymbiotic CPR bacteria and DPANN archaea in groundwater ecosystems.</title>
        <authorList>
            <person name="He C.Y."/>
            <person name="Keren R."/>
            <person name="Whittaker M."/>
            <person name="Farag I.F."/>
            <person name="Doudna J."/>
            <person name="Cate J.H.D."/>
            <person name="Banfield J.F."/>
        </authorList>
    </citation>
    <scope>NUCLEOTIDE SEQUENCE</scope>
    <source>
        <strain evidence="5">NC_groundwater_1482_Ag_S-0.65um_47_24</strain>
    </source>
</reference>
<dbReference type="PANTHER" id="PTHR45772:SF9">
    <property type="entry name" value="CONSERVED COMPONENT OF ABC TRANSPORTER FOR NATURAL AMINO ACIDS"/>
    <property type="match status" value="1"/>
</dbReference>
<dbReference type="GO" id="GO:0005524">
    <property type="term" value="F:ATP binding"/>
    <property type="evidence" value="ECO:0007669"/>
    <property type="project" value="UniProtKB-KW"/>
</dbReference>
<keyword evidence="1" id="KW-0813">Transport</keyword>
<dbReference type="InterPro" id="IPR032823">
    <property type="entry name" value="BCA_ABC_TP_C"/>
</dbReference>
<organism evidence="5 6">
    <name type="scientific">Tectimicrobiota bacterium</name>
    <dbReference type="NCBI Taxonomy" id="2528274"/>
    <lineage>
        <taxon>Bacteria</taxon>
        <taxon>Pseudomonadati</taxon>
        <taxon>Nitrospinota/Tectimicrobiota group</taxon>
        <taxon>Candidatus Tectimicrobiota</taxon>
    </lineage>
</organism>
<dbReference type="GO" id="GO:0005886">
    <property type="term" value="C:plasma membrane"/>
    <property type="evidence" value="ECO:0007669"/>
    <property type="project" value="TreeGrafter"/>
</dbReference>
<evidence type="ECO:0000259" key="4">
    <source>
        <dbReference type="PROSITE" id="PS50893"/>
    </source>
</evidence>
<evidence type="ECO:0000256" key="2">
    <source>
        <dbReference type="ARBA" id="ARBA00022741"/>
    </source>
</evidence>
<dbReference type="InterPro" id="IPR051120">
    <property type="entry name" value="ABC_AA/LPS_Transport"/>
</dbReference>
<evidence type="ECO:0000256" key="3">
    <source>
        <dbReference type="ARBA" id="ARBA00022840"/>
    </source>
</evidence>
<dbReference type="PROSITE" id="PS50893">
    <property type="entry name" value="ABC_TRANSPORTER_2"/>
    <property type="match status" value="1"/>
</dbReference>
<feature type="domain" description="ABC transporter" evidence="4">
    <location>
        <begin position="4"/>
        <end position="245"/>
    </location>
</feature>
<protein>
    <submittedName>
        <fullName evidence="5">ABC transporter ATP-binding protein</fullName>
    </submittedName>
</protein>
<dbReference type="FunFam" id="3.40.50.300:FF:000421">
    <property type="entry name" value="Branched-chain amino acid ABC transporter ATP-binding protein"/>
    <property type="match status" value="1"/>
</dbReference>
<dbReference type="SMART" id="SM00382">
    <property type="entry name" value="AAA"/>
    <property type="match status" value="1"/>
</dbReference>
<accession>A0A933GPL6</accession>